<dbReference type="GO" id="GO:0016020">
    <property type="term" value="C:membrane"/>
    <property type="evidence" value="ECO:0007669"/>
    <property type="project" value="UniProtKB-SubCell"/>
</dbReference>
<proteinExistence type="predicted"/>
<keyword evidence="4 6" id="KW-0472">Membrane</keyword>
<evidence type="ECO:0008006" key="9">
    <source>
        <dbReference type="Google" id="ProtNLM"/>
    </source>
</evidence>
<dbReference type="SUPFAM" id="SSF103506">
    <property type="entry name" value="Mitochondrial carrier"/>
    <property type="match status" value="1"/>
</dbReference>
<dbReference type="OrthoDB" id="77989at2759"/>
<evidence type="ECO:0000256" key="1">
    <source>
        <dbReference type="ARBA" id="ARBA00004370"/>
    </source>
</evidence>
<dbReference type="Gene3D" id="1.50.40.10">
    <property type="entry name" value="Mitochondrial carrier domain"/>
    <property type="match status" value="1"/>
</dbReference>
<keyword evidence="3 6" id="KW-1133">Transmembrane helix</keyword>
<dbReference type="InterPro" id="IPR023395">
    <property type="entry name" value="MCP_dom_sf"/>
</dbReference>
<protein>
    <recommendedName>
        <fullName evidence="9">Mitochondrial carrier</fullName>
    </recommendedName>
</protein>
<keyword evidence="2 6" id="KW-0812">Transmembrane</keyword>
<evidence type="ECO:0000256" key="5">
    <source>
        <dbReference type="SAM" id="MobiDB-lite"/>
    </source>
</evidence>
<evidence type="ECO:0000256" key="4">
    <source>
        <dbReference type="ARBA" id="ARBA00023136"/>
    </source>
</evidence>
<feature type="region of interest" description="Disordered" evidence="5">
    <location>
        <begin position="1"/>
        <end position="24"/>
    </location>
</feature>
<name>A0A1B7TEF3_9ASCO</name>
<evidence type="ECO:0000256" key="2">
    <source>
        <dbReference type="ARBA" id="ARBA00022692"/>
    </source>
</evidence>
<comment type="subcellular location">
    <subcellularLocation>
        <location evidence="1">Membrane</location>
    </subcellularLocation>
</comment>
<reference evidence="8" key="1">
    <citation type="journal article" date="2016" name="Proc. Natl. Acad. Sci. U.S.A.">
        <title>Comparative genomics of biotechnologically important yeasts.</title>
        <authorList>
            <person name="Riley R."/>
            <person name="Haridas S."/>
            <person name="Wolfe K.H."/>
            <person name="Lopes M.R."/>
            <person name="Hittinger C.T."/>
            <person name="Goeker M."/>
            <person name="Salamov A.A."/>
            <person name="Wisecaver J.H."/>
            <person name="Long T.M."/>
            <person name="Calvey C.H."/>
            <person name="Aerts A.L."/>
            <person name="Barry K.W."/>
            <person name="Choi C."/>
            <person name="Clum A."/>
            <person name="Coughlan A.Y."/>
            <person name="Deshpande S."/>
            <person name="Douglass A.P."/>
            <person name="Hanson S.J."/>
            <person name="Klenk H.-P."/>
            <person name="LaButti K.M."/>
            <person name="Lapidus A."/>
            <person name="Lindquist E.A."/>
            <person name="Lipzen A.M."/>
            <person name="Meier-Kolthoff J.P."/>
            <person name="Ohm R.A."/>
            <person name="Otillar R.P."/>
            <person name="Pangilinan J.L."/>
            <person name="Peng Y."/>
            <person name="Rokas A."/>
            <person name="Rosa C.A."/>
            <person name="Scheuner C."/>
            <person name="Sibirny A.A."/>
            <person name="Slot J.C."/>
            <person name="Stielow J.B."/>
            <person name="Sun H."/>
            <person name="Kurtzman C.P."/>
            <person name="Blackwell M."/>
            <person name="Grigoriev I.V."/>
            <person name="Jeffries T.W."/>
        </authorList>
    </citation>
    <scope>NUCLEOTIDE SEQUENCE [LARGE SCALE GENOMIC DNA]</scope>
    <source>
        <strain evidence="8">NRRL Y-1626</strain>
    </source>
</reference>
<dbReference type="EMBL" id="LXPE01000011">
    <property type="protein sequence ID" value="OBA27113.1"/>
    <property type="molecule type" value="Genomic_DNA"/>
</dbReference>
<evidence type="ECO:0000313" key="8">
    <source>
        <dbReference type="Proteomes" id="UP000092321"/>
    </source>
</evidence>
<feature type="transmembrane region" description="Helical" evidence="6">
    <location>
        <begin position="332"/>
        <end position="356"/>
    </location>
</feature>
<organism evidence="7 8">
    <name type="scientific">Hanseniaspora valbyensis NRRL Y-1626</name>
    <dbReference type="NCBI Taxonomy" id="766949"/>
    <lineage>
        <taxon>Eukaryota</taxon>
        <taxon>Fungi</taxon>
        <taxon>Dikarya</taxon>
        <taxon>Ascomycota</taxon>
        <taxon>Saccharomycotina</taxon>
        <taxon>Saccharomycetes</taxon>
        <taxon>Saccharomycodales</taxon>
        <taxon>Saccharomycodaceae</taxon>
        <taxon>Hanseniaspora</taxon>
    </lineage>
</organism>
<evidence type="ECO:0000256" key="6">
    <source>
        <dbReference type="SAM" id="Phobius"/>
    </source>
</evidence>
<gene>
    <name evidence="7" type="ORF">HANVADRAFT_52644</name>
</gene>
<evidence type="ECO:0000256" key="3">
    <source>
        <dbReference type="ARBA" id="ARBA00022989"/>
    </source>
</evidence>
<dbReference type="Proteomes" id="UP000092321">
    <property type="component" value="Unassembled WGS sequence"/>
</dbReference>
<sequence length="543" mass="62453">MIGELNNDNSNDYNTISSSINGDNSNTLNGIENVAKNPLRPYFNPETFNAKYEARYIPKEGIIDSNGLPLVAKLKSLTSLVQQQQPSTLNSSNQNWWFKFKHDNFLGNNSSSINYGNSNNGNNLRNYGSDYYGQTVFSSFRDYLNLKKWSDFIKVFSYKFGKVYLKHLLIQPFVVSKTFLQVHDFTNDIDNKDGIEFHVPYSKDLQTNSDNDDEIVYFKNKDSNDLIPKSSAKKHLDLELGYDKEGSAEVFVDGGTTYHKVYKIHPTDSSTRKVIESIYDVEGTFGIVRSNNTTFIYNFLSGTLEAWLNGFISPFLNIPDPNFVEVALSNNILSSILLVLSSTLITGIILLPLELINLKFIVTKMRHIHFTRSIREHIKNLKIKSFYKNLLTKPKNIKLLIFQALNRLNAAVYHKSLFQTVLLNRFLKIDKFTSYKRYETGNFLIKFVQLIVKVPLDNLYTREQLHFLLDKERSDKESSLPIENVKDLIIVPHKDIPLTAYFTNLTNFKGLWKGYKLELIGVGCGYLLSIIDIERDSVEEERF</sequence>
<comment type="caution">
    <text evidence="7">The sequence shown here is derived from an EMBL/GenBank/DDBJ whole genome shotgun (WGS) entry which is preliminary data.</text>
</comment>
<dbReference type="AlphaFoldDB" id="A0A1B7TEF3"/>
<accession>A0A1B7TEF3</accession>
<keyword evidence="8" id="KW-1185">Reference proteome</keyword>
<evidence type="ECO:0000313" key="7">
    <source>
        <dbReference type="EMBL" id="OBA27113.1"/>
    </source>
</evidence>